<organism evidence="1 2">
    <name type="scientific">Tilletiopsis washingtonensis</name>
    <dbReference type="NCBI Taxonomy" id="58919"/>
    <lineage>
        <taxon>Eukaryota</taxon>
        <taxon>Fungi</taxon>
        <taxon>Dikarya</taxon>
        <taxon>Basidiomycota</taxon>
        <taxon>Ustilaginomycotina</taxon>
        <taxon>Exobasidiomycetes</taxon>
        <taxon>Entylomatales</taxon>
        <taxon>Entylomatales incertae sedis</taxon>
        <taxon>Tilletiopsis</taxon>
    </lineage>
</organism>
<proteinExistence type="predicted"/>
<name>A0A316ZJX9_9BASI</name>
<dbReference type="AlphaFoldDB" id="A0A316ZJX9"/>
<evidence type="ECO:0000313" key="2">
    <source>
        <dbReference type="Proteomes" id="UP000245946"/>
    </source>
</evidence>
<gene>
    <name evidence="1" type="ORF">FA09DRAFT_192352</name>
</gene>
<reference evidence="1 2" key="1">
    <citation type="journal article" date="2018" name="Mol. Biol. Evol.">
        <title>Broad Genomic Sampling Reveals a Smut Pathogenic Ancestry of the Fungal Clade Ustilaginomycotina.</title>
        <authorList>
            <person name="Kijpornyongpan T."/>
            <person name="Mondo S.J."/>
            <person name="Barry K."/>
            <person name="Sandor L."/>
            <person name="Lee J."/>
            <person name="Lipzen A."/>
            <person name="Pangilinan J."/>
            <person name="LaButti K."/>
            <person name="Hainaut M."/>
            <person name="Henrissat B."/>
            <person name="Grigoriev I.V."/>
            <person name="Spatafora J.W."/>
            <person name="Aime M.C."/>
        </authorList>
    </citation>
    <scope>NUCLEOTIDE SEQUENCE [LARGE SCALE GENOMIC DNA]</scope>
    <source>
        <strain evidence="1 2">MCA 4186</strain>
    </source>
</reference>
<dbReference type="GeneID" id="37266943"/>
<sequence length="83" mass="9138">MTSVRLSVERHTLVAFVPCCCSDSRSSITPSEASVDGERYACLRHTPKLTCSHALSHHAARLDGRSASYCFVNTVDEEYLFAS</sequence>
<dbReference type="EMBL" id="KZ819285">
    <property type="protein sequence ID" value="PWO00604.1"/>
    <property type="molecule type" value="Genomic_DNA"/>
</dbReference>
<evidence type="ECO:0000313" key="1">
    <source>
        <dbReference type="EMBL" id="PWO00604.1"/>
    </source>
</evidence>
<protein>
    <submittedName>
        <fullName evidence="1">Uncharacterized protein</fullName>
    </submittedName>
</protein>
<dbReference type="RefSeq" id="XP_025600882.1">
    <property type="nucleotide sequence ID" value="XM_025739397.1"/>
</dbReference>
<keyword evidence="2" id="KW-1185">Reference proteome</keyword>
<dbReference type="Proteomes" id="UP000245946">
    <property type="component" value="Unassembled WGS sequence"/>
</dbReference>
<accession>A0A316ZJX9</accession>